<dbReference type="AlphaFoldDB" id="A0A834I7Z1"/>
<gene>
    <name evidence="1" type="ORF">GWI33_014056</name>
</gene>
<reference evidence="1" key="1">
    <citation type="submission" date="2020-08" db="EMBL/GenBank/DDBJ databases">
        <title>Genome sequencing and assembly of the red palm weevil Rhynchophorus ferrugineus.</title>
        <authorList>
            <person name="Dias G.B."/>
            <person name="Bergman C.M."/>
            <person name="Manee M."/>
        </authorList>
    </citation>
    <scope>NUCLEOTIDE SEQUENCE</scope>
    <source>
        <strain evidence="1">AA-2017</strain>
        <tissue evidence="1">Whole larva</tissue>
    </source>
</reference>
<evidence type="ECO:0000313" key="2">
    <source>
        <dbReference type="Proteomes" id="UP000625711"/>
    </source>
</evidence>
<name>A0A834I7Z1_RHYFE</name>
<proteinExistence type="predicted"/>
<dbReference type="EMBL" id="JAACXV010013533">
    <property type="protein sequence ID" value="KAF7273203.1"/>
    <property type="molecule type" value="Genomic_DNA"/>
</dbReference>
<evidence type="ECO:0000313" key="1">
    <source>
        <dbReference type="EMBL" id="KAF7273203.1"/>
    </source>
</evidence>
<keyword evidence="2" id="KW-1185">Reference proteome</keyword>
<sequence>MQQRWNFNLALIPYSIDGQFKKLKTNSTPGLTPNDGRVGIKVPNPVPVEQVDGDLGSAYVEYVRFLLNAVAACRNRTTENRK</sequence>
<feature type="non-terminal residue" evidence="1">
    <location>
        <position position="82"/>
    </location>
</feature>
<protein>
    <submittedName>
        <fullName evidence="1">Uncharacterized protein</fullName>
    </submittedName>
</protein>
<organism evidence="1 2">
    <name type="scientific">Rhynchophorus ferrugineus</name>
    <name type="common">Red palm weevil</name>
    <name type="synonym">Curculio ferrugineus</name>
    <dbReference type="NCBI Taxonomy" id="354439"/>
    <lineage>
        <taxon>Eukaryota</taxon>
        <taxon>Metazoa</taxon>
        <taxon>Ecdysozoa</taxon>
        <taxon>Arthropoda</taxon>
        <taxon>Hexapoda</taxon>
        <taxon>Insecta</taxon>
        <taxon>Pterygota</taxon>
        <taxon>Neoptera</taxon>
        <taxon>Endopterygota</taxon>
        <taxon>Coleoptera</taxon>
        <taxon>Polyphaga</taxon>
        <taxon>Cucujiformia</taxon>
        <taxon>Curculionidae</taxon>
        <taxon>Dryophthorinae</taxon>
        <taxon>Rhynchophorus</taxon>
    </lineage>
</organism>
<comment type="caution">
    <text evidence="1">The sequence shown here is derived from an EMBL/GenBank/DDBJ whole genome shotgun (WGS) entry which is preliminary data.</text>
</comment>
<accession>A0A834I7Z1</accession>
<dbReference type="Proteomes" id="UP000625711">
    <property type="component" value="Unassembled WGS sequence"/>
</dbReference>